<accession>A0A1L3GCS0</accession>
<evidence type="ECO:0000313" key="1">
    <source>
        <dbReference type="EMBL" id="APG23736.1"/>
    </source>
</evidence>
<gene>
    <name evidence="1" type="ORF">A7E75_00875</name>
</gene>
<evidence type="ECO:0000313" key="2">
    <source>
        <dbReference type="Proteomes" id="UP000182264"/>
    </source>
</evidence>
<dbReference type="EMBL" id="CP015518">
    <property type="protein sequence ID" value="APG23736.1"/>
    <property type="molecule type" value="Genomic_DNA"/>
</dbReference>
<proteinExistence type="predicted"/>
<reference evidence="1 2" key="1">
    <citation type="journal article" date="2017" name="Genome Announc.">
        <title>Complete Genome Sequences of Two Acetylene-Fermenting Pelobacter acetylenicus Strains.</title>
        <authorList>
            <person name="Sutton J.M."/>
            <person name="Baesman S.M."/>
            <person name="Fierst J.L."/>
            <person name="Poret-Peterson A.T."/>
            <person name="Oremland R.S."/>
            <person name="Dunlap D.S."/>
            <person name="Akob D.M."/>
        </authorList>
    </citation>
    <scope>NUCLEOTIDE SEQUENCE [LARGE SCALE GENOMIC DNA]</scope>
    <source>
        <strain evidence="1 2">DSM 3247</strain>
    </source>
</reference>
<dbReference type="RefSeq" id="WP_072285546.1">
    <property type="nucleotide sequence ID" value="NZ_CP015455.1"/>
</dbReference>
<name>A0A1L3GCS0_SYNAC</name>
<dbReference type="Proteomes" id="UP000182264">
    <property type="component" value="Chromosome"/>
</dbReference>
<dbReference type="AlphaFoldDB" id="A0A1L3GCS0"/>
<sequence>MQKNVGKEDWVAMFKEVGLDDDAMKQWHQIFEKRHPEAHAEFLKWLGLSPDKIANIRTCC</sequence>
<keyword evidence="2" id="KW-1185">Reference proteome</keyword>
<dbReference type="KEGG" id="pace:A6070_09485"/>
<protein>
    <submittedName>
        <fullName evidence="1">Uncharacterized protein</fullName>
    </submittedName>
</protein>
<organism evidence="1 2">
    <name type="scientific">Syntrophotalea acetylenica</name>
    <name type="common">Pelobacter acetylenicus</name>
    <dbReference type="NCBI Taxonomy" id="29542"/>
    <lineage>
        <taxon>Bacteria</taxon>
        <taxon>Pseudomonadati</taxon>
        <taxon>Thermodesulfobacteriota</taxon>
        <taxon>Desulfuromonadia</taxon>
        <taxon>Desulfuromonadales</taxon>
        <taxon>Syntrophotaleaceae</taxon>
        <taxon>Syntrophotalea</taxon>
    </lineage>
</organism>
<dbReference type="STRING" id="29542.A6070_09485"/>
<dbReference type="OrthoDB" id="5459954at2"/>